<dbReference type="InterPro" id="IPR013429">
    <property type="entry name" value="Regulatory_FmdB_Zinc_ribbon"/>
</dbReference>
<feature type="region of interest" description="Disordered" evidence="1">
    <location>
        <begin position="57"/>
        <end position="94"/>
    </location>
</feature>
<comment type="caution">
    <text evidence="3">The sequence shown here is derived from an EMBL/GenBank/DDBJ whole genome shotgun (WGS) entry which is preliminary data.</text>
</comment>
<proteinExistence type="predicted"/>
<gene>
    <name evidence="3" type="ORF">CRI94_05845</name>
</gene>
<dbReference type="NCBIfam" id="TIGR02605">
    <property type="entry name" value="CxxC_CxxC_SSSS"/>
    <property type="match status" value="1"/>
</dbReference>
<dbReference type="EMBL" id="PDEQ01000002">
    <property type="protein sequence ID" value="PEN14546.1"/>
    <property type="molecule type" value="Genomic_DNA"/>
</dbReference>
<feature type="domain" description="Putative regulatory protein FmdB zinc ribbon" evidence="2">
    <location>
        <begin position="1"/>
        <end position="40"/>
    </location>
</feature>
<name>A0A2A8D0U6_9BACT</name>
<dbReference type="SMART" id="SM00834">
    <property type="entry name" value="CxxC_CXXC_SSSS"/>
    <property type="match status" value="1"/>
</dbReference>
<accession>A0A2A8D0U6</accession>
<dbReference type="Pfam" id="PF09723">
    <property type="entry name" value="Zn_ribbon_8"/>
    <property type="match status" value="1"/>
</dbReference>
<dbReference type="Proteomes" id="UP000220102">
    <property type="component" value="Unassembled WGS sequence"/>
</dbReference>
<protein>
    <submittedName>
        <fullName evidence="3">FmdB family transcriptional regulator</fullName>
    </submittedName>
</protein>
<evidence type="ECO:0000256" key="1">
    <source>
        <dbReference type="SAM" id="MobiDB-lite"/>
    </source>
</evidence>
<keyword evidence="4" id="KW-1185">Reference proteome</keyword>
<evidence type="ECO:0000313" key="4">
    <source>
        <dbReference type="Proteomes" id="UP000220102"/>
    </source>
</evidence>
<reference evidence="3 4" key="1">
    <citation type="submission" date="2017-10" db="EMBL/GenBank/DDBJ databases">
        <title>Draft genome of Longibacter Salinarum.</title>
        <authorList>
            <person name="Goh K.M."/>
            <person name="Shamsir M.S."/>
            <person name="Lim S.W."/>
        </authorList>
    </citation>
    <scope>NUCLEOTIDE SEQUENCE [LARGE SCALE GENOMIC DNA]</scope>
    <source>
        <strain evidence="3 4">KCTC 52045</strain>
    </source>
</reference>
<dbReference type="RefSeq" id="WP_098074719.1">
    <property type="nucleotide sequence ID" value="NZ_PDEQ01000002.1"/>
</dbReference>
<sequence>MPTYVYRREDGTKFEIKQRITDEPLEECPETGQPVERIIAGSAGLIFKGDGFYITDYKDGSNGGDKSSTSPSATESSSETETSETASTEASASE</sequence>
<dbReference type="PANTHER" id="PTHR34404:SF2">
    <property type="entry name" value="CONSERVED SERINE RICH PROTEIN"/>
    <property type="match status" value="1"/>
</dbReference>
<dbReference type="PANTHER" id="PTHR34404">
    <property type="entry name" value="REGULATORY PROTEIN, FMDB FAMILY"/>
    <property type="match status" value="1"/>
</dbReference>
<dbReference type="OrthoDB" id="9813321at2"/>
<organism evidence="3 4">
    <name type="scientific">Longibacter salinarum</name>
    <dbReference type="NCBI Taxonomy" id="1850348"/>
    <lineage>
        <taxon>Bacteria</taxon>
        <taxon>Pseudomonadati</taxon>
        <taxon>Rhodothermota</taxon>
        <taxon>Rhodothermia</taxon>
        <taxon>Rhodothermales</taxon>
        <taxon>Salisaetaceae</taxon>
        <taxon>Longibacter</taxon>
    </lineage>
</organism>
<evidence type="ECO:0000313" key="3">
    <source>
        <dbReference type="EMBL" id="PEN14546.1"/>
    </source>
</evidence>
<feature type="compositionally biased region" description="Low complexity" evidence="1">
    <location>
        <begin position="67"/>
        <end position="94"/>
    </location>
</feature>
<dbReference type="AlphaFoldDB" id="A0A2A8D0U6"/>
<evidence type="ECO:0000259" key="2">
    <source>
        <dbReference type="SMART" id="SM00834"/>
    </source>
</evidence>